<evidence type="ECO:0000313" key="3">
    <source>
        <dbReference type="EMBL" id="OKP14720.1"/>
    </source>
</evidence>
<sequence length="411" mass="45390">MPDKRKASMSEPSNKRLRISNEDASDTASSTSTQTHERPRNNPVFGQKSAFPGLDDGGDELFYGSADDGMEYLRMVRSEANSLPSLFTAPVAVRIIENPESTTQPEADASRLHRFPAGFYEDEAYIAPVEADKQPVSAPDERFPEAQISYYNLLRHRFLLLRSTLRCTPPATAIAALDDAHPISLPARNPAARREWRRLLMDVDPQMVQLACLDSESVLRVLSILARGLSENIRGGDPDLVRRVGAWAWGLLGRCREVGELATDQVGELRGLGKRAAKILLRMQETEFKRAAEDSEASDSDDGDGEEAQREKEAQGEGQGEEGLEAQDADMPDADLSAALEAAKLRLQAKLQSDAAPEVTDERDQAEPGDSVQQARVLLDMIITIVGEFFGQRDLLDAREVWIRDEAVDEM</sequence>
<accession>A0A1Q5UQG6</accession>
<dbReference type="STRING" id="1316194.A0A1Q5UQG6"/>
<feature type="compositionally biased region" description="Acidic residues" evidence="2">
    <location>
        <begin position="319"/>
        <end position="328"/>
    </location>
</feature>
<dbReference type="Proteomes" id="UP000186955">
    <property type="component" value="Unassembled WGS sequence"/>
</dbReference>
<dbReference type="GO" id="GO:0000387">
    <property type="term" value="P:spliceosomal snRNP assembly"/>
    <property type="evidence" value="ECO:0007669"/>
    <property type="project" value="InterPro"/>
</dbReference>
<organism evidence="3 4">
    <name type="scientific">Penicillium subrubescens</name>
    <dbReference type="NCBI Taxonomy" id="1316194"/>
    <lineage>
        <taxon>Eukaryota</taxon>
        <taxon>Fungi</taxon>
        <taxon>Dikarya</taxon>
        <taxon>Ascomycota</taxon>
        <taxon>Pezizomycotina</taxon>
        <taxon>Eurotiomycetes</taxon>
        <taxon>Eurotiomycetidae</taxon>
        <taxon>Eurotiales</taxon>
        <taxon>Aspergillaceae</taxon>
        <taxon>Penicillium</taxon>
    </lineage>
</organism>
<feature type="region of interest" description="Disordered" evidence="2">
    <location>
        <begin position="289"/>
        <end position="328"/>
    </location>
</feature>
<evidence type="ECO:0000313" key="4">
    <source>
        <dbReference type="Proteomes" id="UP000186955"/>
    </source>
</evidence>
<dbReference type="GO" id="GO:0005634">
    <property type="term" value="C:nucleus"/>
    <property type="evidence" value="ECO:0007669"/>
    <property type="project" value="TreeGrafter"/>
</dbReference>
<evidence type="ECO:0000256" key="1">
    <source>
        <dbReference type="ARBA" id="ARBA00025758"/>
    </source>
</evidence>
<name>A0A1Q5UQG6_9EURO</name>
<dbReference type="InterPro" id="IPR035426">
    <property type="entry name" value="Gemin2/Brr1"/>
</dbReference>
<dbReference type="Pfam" id="PF04938">
    <property type="entry name" value="SIP1"/>
    <property type="match status" value="1"/>
</dbReference>
<comment type="similarity">
    <text evidence="1">Belongs to the gemin-2 family.</text>
</comment>
<comment type="caution">
    <text evidence="3">The sequence shown here is derived from an EMBL/GenBank/DDBJ whole genome shotgun (WGS) entry which is preliminary data.</text>
</comment>
<dbReference type="PANTHER" id="PTHR12794">
    <property type="entry name" value="GEMIN2"/>
    <property type="match status" value="1"/>
</dbReference>
<feature type="region of interest" description="Disordered" evidence="2">
    <location>
        <begin position="1"/>
        <end position="53"/>
    </location>
</feature>
<protein>
    <submittedName>
        <fullName evidence="3">Uncharacterized protein</fullName>
    </submittedName>
</protein>
<evidence type="ECO:0000256" key="2">
    <source>
        <dbReference type="SAM" id="MobiDB-lite"/>
    </source>
</evidence>
<proteinExistence type="inferred from homology"/>
<dbReference type="Gene3D" id="1.20.58.1070">
    <property type="match status" value="1"/>
</dbReference>
<feature type="compositionally biased region" description="Acidic residues" evidence="2">
    <location>
        <begin position="294"/>
        <end position="306"/>
    </location>
</feature>
<dbReference type="EMBL" id="MNBE01000071">
    <property type="protein sequence ID" value="OKP14720.1"/>
    <property type="molecule type" value="Genomic_DNA"/>
</dbReference>
<dbReference type="GO" id="GO:0032797">
    <property type="term" value="C:SMN complex"/>
    <property type="evidence" value="ECO:0007669"/>
    <property type="project" value="TreeGrafter"/>
</dbReference>
<dbReference type="AlphaFoldDB" id="A0A1Q5UQG6"/>
<gene>
    <name evidence="3" type="ORF">PENSUB_11478</name>
</gene>
<keyword evidence="4" id="KW-1185">Reference proteome</keyword>
<dbReference type="PANTHER" id="PTHR12794:SF0">
    <property type="entry name" value="GEM-ASSOCIATED PROTEIN 2"/>
    <property type="match status" value="1"/>
</dbReference>
<reference evidence="3 4" key="1">
    <citation type="submission" date="2016-10" db="EMBL/GenBank/DDBJ databases">
        <title>Genome sequence of the ascomycete fungus Penicillium subrubescens.</title>
        <authorList>
            <person name="De Vries R.P."/>
            <person name="Peng M."/>
            <person name="Dilokpimol A."/>
            <person name="Hilden K."/>
            <person name="Makela M.R."/>
            <person name="Grigoriev I."/>
            <person name="Riley R."/>
            <person name="Granchi Z."/>
        </authorList>
    </citation>
    <scope>NUCLEOTIDE SEQUENCE [LARGE SCALE GENOMIC DNA]</scope>
    <source>
        <strain evidence="3 4">CBS 132785</strain>
    </source>
</reference>